<accession>A0AAW1U649</accession>
<feature type="signal peptide" evidence="2">
    <location>
        <begin position="1"/>
        <end position="22"/>
    </location>
</feature>
<dbReference type="EMBL" id="JARQZJ010000035">
    <property type="protein sequence ID" value="KAK9876114.1"/>
    <property type="molecule type" value="Genomic_DNA"/>
</dbReference>
<feature type="transmembrane region" description="Helical" evidence="1">
    <location>
        <begin position="38"/>
        <end position="58"/>
    </location>
</feature>
<evidence type="ECO:0000256" key="1">
    <source>
        <dbReference type="SAM" id="Phobius"/>
    </source>
</evidence>
<evidence type="ECO:0000256" key="2">
    <source>
        <dbReference type="SAM" id="SignalP"/>
    </source>
</evidence>
<protein>
    <submittedName>
        <fullName evidence="3">Uncharacterized protein</fullName>
    </submittedName>
</protein>
<keyword evidence="1" id="KW-1133">Transmembrane helix</keyword>
<evidence type="ECO:0000313" key="4">
    <source>
        <dbReference type="Proteomes" id="UP001431783"/>
    </source>
</evidence>
<sequence>MKVLREFFAIFLCCFTFRAVFAHPTIYRYNEDKNLEPALIPVSSTVIPLPAYELGYGFKVRNARKKAGYSAKTLITVKTKKIEKQRQEESRT</sequence>
<gene>
    <name evidence="3" type="ORF">WA026_011231</name>
</gene>
<feature type="chain" id="PRO_5043856060" evidence="2">
    <location>
        <begin position="23"/>
        <end position="92"/>
    </location>
</feature>
<dbReference type="AlphaFoldDB" id="A0AAW1U649"/>
<organism evidence="3 4">
    <name type="scientific">Henosepilachna vigintioctopunctata</name>
    <dbReference type="NCBI Taxonomy" id="420089"/>
    <lineage>
        <taxon>Eukaryota</taxon>
        <taxon>Metazoa</taxon>
        <taxon>Ecdysozoa</taxon>
        <taxon>Arthropoda</taxon>
        <taxon>Hexapoda</taxon>
        <taxon>Insecta</taxon>
        <taxon>Pterygota</taxon>
        <taxon>Neoptera</taxon>
        <taxon>Endopterygota</taxon>
        <taxon>Coleoptera</taxon>
        <taxon>Polyphaga</taxon>
        <taxon>Cucujiformia</taxon>
        <taxon>Coccinelloidea</taxon>
        <taxon>Coccinellidae</taxon>
        <taxon>Epilachninae</taxon>
        <taxon>Epilachnini</taxon>
        <taxon>Henosepilachna</taxon>
    </lineage>
</organism>
<name>A0AAW1U649_9CUCU</name>
<keyword evidence="1" id="KW-0812">Transmembrane</keyword>
<comment type="caution">
    <text evidence="3">The sequence shown here is derived from an EMBL/GenBank/DDBJ whole genome shotgun (WGS) entry which is preliminary data.</text>
</comment>
<keyword evidence="4" id="KW-1185">Reference proteome</keyword>
<keyword evidence="1" id="KW-0472">Membrane</keyword>
<reference evidence="3 4" key="1">
    <citation type="submission" date="2023-03" db="EMBL/GenBank/DDBJ databases">
        <title>Genome insight into feeding habits of ladybird beetles.</title>
        <authorList>
            <person name="Li H.-S."/>
            <person name="Huang Y.-H."/>
            <person name="Pang H."/>
        </authorList>
    </citation>
    <scope>NUCLEOTIDE SEQUENCE [LARGE SCALE GENOMIC DNA]</scope>
    <source>
        <strain evidence="3">SYSU_2023b</strain>
        <tissue evidence="3">Whole body</tissue>
    </source>
</reference>
<dbReference type="Proteomes" id="UP001431783">
    <property type="component" value="Unassembled WGS sequence"/>
</dbReference>
<keyword evidence="2" id="KW-0732">Signal</keyword>
<proteinExistence type="predicted"/>
<evidence type="ECO:0000313" key="3">
    <source>
        <dbReference type="EMBL" id="KAK9876114.1"/>
    </source>
</evidence>